<accession>A0ABM7X225</accession>
<dbReference type="InterPro" id="IPR012312">
    <property type="entry name" value="Hemerythrin-like"/>
</dbReference>
<comment type="similarity">
    <text evidence="1">Belongs to the hemerythrin family.</text>
</comment>
<keyword evidence="2" id="KW-0479">Metal-binding</keyword>
<dbReference type="CDD" id="cd12107">
    <property type="entry name" value="Hemerythrin"/>
    <property type="match status" value="1"/>
</dbReference>
<name>A0ABM7X225_9BACT</name>
<reference evidence="6" key="1">
    <citation type="journal article" date="2022" name="Int. J. Syst. Evol. Microbiol.">
        <title>Anaeromyxobacter oryzae sp. nov., Anaeromyxobacter diazotrophicus sp. nov. and Anaeromyxobacter paludicola sp. nov., isolated from paddy soils.</title>
        <authorList>
            <person name="Itoh H."/>
            <person name="Xu Z."/>
            <person name="Mise K."/>
            <person name="Masuda Y."/>
            <person name="Ushijima N."/>
            <person name="Hayakawa C."/>
            <person name="Shiratori Y."/>
            <person name="Senoo K."/>
        </authorList>
    </citation>
    <scope>NUCLEOTIDE SEQUENCE [LARGE SCALE GENOMIC DNA]</scope>
    <source>
        <strain evidence="6">Red232</strain>
    </source>
</reference>
<gene>
    <name evidence="5" type="ORF">AMOR_48280</name>
</gene>
<evidence type="ECO:0000256" key="2">
    <source>
        <dbReference type="ARBA" id="ARBA00022723"/>
    </source>
</evidence>
<feature type="domain" description="Hemerythrin-like" evidence="4">
    <location>
        <begin position="20"/>
        <end position="128"/>
    </location>
</feature>
<organism evidence="5 6">
    <name type="scientific">Anaeromyxobacter oryzae</name>
    <dbReference type="NCBI Taxonomy" id="2918170"/>
    <lineage>
        <taxon>Bacteria</taxon>
        <taxon>Pseudomonadati</taxon>
        <taxon>Myxococcota</taxon>
        <taxon>Myxococcia</taxon>
        <taxon>Myxococcales</taxon>
        <taxon>Cystobacterineae</taxon>
        <taxon>Anaeromyxobacteraceae</taxon>
        <taxon>Anaeromyxobacter</taxon>
    </lineage>
</organism>
<keyword evidence="6" id="KW-1185">Reference proteome</keyword>
<dbReference type="SUPFAM" id="SSF47188">
    <property type="entry name" value="Hemerythrin-like"/>
    <property type="match status" value="1"/>
</dbReference>
<dbReference type="NCBIfam" id="TIGR02481">
    <property type="entry name" value="hemeryth_dom"/>
    <property type="match status" value="1"/>
</dbReference>
<evidence type="ECO:0000313" key="6">
    <source>
        <dbReference type="Proteomes" id="UP001162891"/>
    </source>
</evidence>
<protein>
    <recommendedName>
        <fullName evidence="4">Hemerythrin-like domain-containing protein</fullName>
    </recommendedName>
</protein>
<sequence length="156" mass="18062">MVDERPTSTDWTRELVLDNQDMDRQHAVLFARLTAVSELLDGGPRPELERAVAALADDLMAHLASEEALMEETLYPERARHKSAHELFVADFLQMREELREKGPTPPVTEWLRIRIPEWLRFHVRVNDAPFAAYLARRRPQPGDARQRKGDGRRLS</sequence>
<dbReference type="PANTHER" id="PTHR37164">
    <property type="entry name" value="BACTERIOHEMERYTHRIN"/>
    <property type="match status" value="1"/>
</dbReference>
<evidence type="ECO:0000313" key="5">
    <source>
        <dbReference type="EMBL" id="BDG05832.1"/>
    </source>
</evidence>
<dbReference type="InterPro" id="IPR050669">
    <property type="entry name" value="Hemerythrin"/>
</dbReference>
<dbReference type="RefSeq" id="WP_248354996.1">
    <property type="nucleotide sequence ID" value="NZ_AP025591.1"/>
</dbReference>
<dbReference type="Pfam" id="PF01814">
    <property type="entry name" value="Hemerythrin"/>
    <property type="match status" value="1"/>
</dbReference>
<dbReference type="PANTHER" id="PTHR37164:SF1">
    <property type="entry name" value="BACTERIOHEMERYTHRIN"/>
    <property type="match status" value="1"/>
</dbReference>
<dbReference type="InterPro" id="IPR012827">
    <property type="entry name" value="Hemerythrin_metal-bd"/>
</dbReference>
<dbReference type="Gene3D" id="1.20.120.50">
    <property type="entry name" value="Hemerythrin-like"/>
    <property type="match status" value="1"/>
</dbReference>
<dbReference type="InterPro" id="IPR035938">
    <property type="entry name" value="Hemerythrin-like_sf"/>
</dbReference>
<proteinExistence type="inferred from homology"/>
<dbReference type="Proteomes" id="UP001162891">
    <property type="component" value="Chromosome"/>
</dbReference>
<evidence type="ECO:0000259" key="4">
    <source>
        <dbReference type="Pfam" id="PF01814"/>
    </source>
</evidence>
<evidence type="ECO:0000256" key="3">
    <source>
        <dbReference type="ARBA" id="ARBA00023004"/>
    </source>
</evidence>
<keyword evidence="3" id="KW-0408">Iron</keyword>
<evidence type="ECO:0000256" key="1">
    <source>
        <dbReference type="ARBA" id="ARBA00010587"/>
    </source>
</evidence>
<dbReference type="EMBL" id="AP025591">
    <property type="protein sequence ID" value="BDG05832.1"/>
    <property type="molecule type" value="Genomic_DNA"/>
</dbReference>